<evidence type="ECO:0000313" key="3">
    <source>
        <dbReference type="WBParaSite" id="Hba_11423"/>
    </source>
</evidence>
<dbReference type="Proteomes" id="UP000095283">
    <property type="component" value="Unplaced"/>
</dbReference>
<proteinExistence type="predicted"/>
<name>A0A1I7X1V0_HETBA</name>
<keyword evidence="1" id="KW-1185">Reference proteome</keyword>
<accession>A0A1I7X1V0</accession>
<evidence type="ECO:0000313" key="1">
    <source>
        <dbReference type="Proteomes" id="UP000095283"/>
    </source>
</evidence>
<dbReference type="AlphaFoldDB" id="A0A1I7X1V0"/>
<protein>
    <submittedName>
        <fullName evidence="2 3">Uncharacterized protein</fullName>
    </submittedName>
</protein>
<evidence type="ECO:0000313" key="2">
    <source>
        <dbReference type="WBParaSite" id="Hba_00173"/>
    </source>
</evidence>
<reference evidence="2 3" key="1">
    <citation type="submission" date="2016-11" db="UniProtKB">
        <authorList>
            <consortium name="WormBaseParasite"/>
        </authorList>
    </citation>
    <scope>IDENTIFICATION</scope>
</reference>
<organism evidence="1 3">
    <name type="scientific">Heterorhabditis bacteriophora</name>
    <name type="common">Entomopathogenic nematode worm</name>
    <dbReference type="NCBI Taxonomy" id="37862"/>
    <lineage>
        <taxon>Eukaryota</taxon>
        <taxon>Metazoa</taxon>
        <taxon>Ecdysozoa</taxon>
        <taxon>Nematoda</taxon>
        <taxon>Chromadorea</taxon>
        <taxon>Rhabditida</taxon>
        <taxon>Rhabditina</taxon>
        <taxon>Rhabditomorpha</taxon>
        <taxon>Strongyloidea</taxon>
        <taxon>Heterorhabditidae</taxon>
        <taxon>Heterorhabditis</taxon>
    </lineage>
</organism>
<dbReference type="WBParaSite" id="Hba_00173">
    <property type="protein sequence ID" value="Hba_00173"/>
    <property type="gene ID" value="Hba_00173"/>
</dbReference>
<sequence length="29" mass="3510">MENYGIQSEGFRFVRFQKLYNMPNDIVVN</sequence>
<dbReference type="WBParaSite" id="Hba_11423">
    <property type="protein sequence ID" value="Hba_11423"/>
    <property type="gene ID" value="Hba_11423"/>
</dbReference>